<organism evidence="3 4">
    <name type="scientific">Ficus carica</name>
    <name type="common">Common fig</name>
    <dbReference type="NCBI Taxonomy" id="3494"/>
    <lineage>
        <taxon>Eukaryota</taxon>
        <taxon>Viridiplantae</taxon>
        <taxon>Streptophyta</taxon>
        <taxon>Embryophyta</taxon>
        <taxon>Tracheophyta</taxon>
        <taxon>Spermatophyta</taxon>
        <taxon>Magnoliopsida</taxon>
        <taxon>eudicotyledons</taxon>
        <taxon>Gunneridae</taxon>
        <taxon>Pentapetalae</taxon>
        <taxon>rosids</taxon>
        <taxon>fabids</taxon>
        <taxon>Rosales</taxon>
        <taxon>Moraceae</taxon>
        <taxon>Ficeae</taxon>
        <taxon>Ficus</taxon>
    </lineage>
</organism>
<dbReference type="AlphaFoldDB" id="A0AA88CV47"/>
<dbReference type="PANTHER" id="PTHR31589:SF2">
    <property type="entry name" value="ASLB (DUF239)-RELATED"/>
    <property type="match status" value="1"/>
</dbReference>
<dbReference type="InterPro" id="IPR025521">
    <property type="entry name" value="Neprosin_propep"/>
</dbReference>
<dbReference type="PANTHER" id="PTHR31589">
    <property type="entry name" value="PROTEIN, PUTATIVE (DUF239)-RELATED-RELATED"/>
    <property type="match status" value="1"/>
</dbReference>
<dbReference type="InterPro" id="IPR053168">
    <property type="entry name" value="Glutamic_endopeptidase"/>
</dbReference>
<protein>
    <recommendedName>
        <fullName evidence="2">Neprosin PEP catalytic domain-containing protein</fullName>
    </recommendedName>
</protein>
<feature type="signal peptide" evidence="1">
    <location>
        <begin position="1"/>
        <end position="20"/>
    </location>
</feature>
<keyword evidence="1" id="KW-0732">Signal</keyword>
<dbReference type="Proteomes" id="UP001187192">
    <property type="component" value="Unassembled WGS sequence"/>
</dbReference>
<dbReference type="PROSITE" id="PS52045">
    <property type="entry name" value="NEPROSIN_PEP_CD"/>
    <property type="match status" value="1"/>
</dbReference>
<comment type="caution">
    <text evidence="3">The sequence shown here is derived from an EMBL/GenBank/DDBJ whole genome shotgun (WGS) entry which is preliminary data.</text>
</comment>
<accession>A0AA88CV47</accession>
<evidence type="ECO:0000313" key="3">
    <source>
        <dbReference type="EMBL" id="GMN35948.1"/>
    </source>
</evidence>
<evidence type="ECO:0000259" key="2">
    <source>
        <dbReference type="PROSITE" id="PS52045"/>
    </source>
</evidence>
<keyword evidence="4" id="KW-1185">Reference proteome</keyword>
<feature type="chain" id="PRO_5041740709" description="Neprosin PEP catalytic domain-containing protein" evidence="1">
    <location>
        <begin position="21"/>
        <end position="216"/>
    </location>
</feature>
<dbReference type="InterPro" id="IPR004314">
    <property type="entry name" value="Neprosin"/>
</dbReference>
<proteinExistence type="predicted"/>
<gene>
    <name evidence="3" type="ORF">TIFTF001_005656</name>
</gene>
<dbReference type="Pfam" id="PF03080">
    <property type="entry name" value="Neprosin"/>
    <property type="match status" value="1"/>
</dbReference>
<sequence length="216" mass="24438">MHSPVLIWFAVFLFPLSDEAVYHAKARVTRETLQLDMKMKLLNKPAVKSIKMKPSFTISSETASKKENTSYEQVVFQTWQRSGSCPQGTVPVRRILREDLLRATSPEQFGKKSPQTYLHQTNTSQENDRPVFINNTELALAQQVNHSTALLVTVGFNYIGAQGDINLWNPRVASPDKYTTAQIWLKSGILDSFESIEAGWMVNSKLYGDAQTRLLD</sequence>
<evidence type="ECO:0000313" key="4">
    <source>
        <dbReference type="Proteomes" id="UP001187192"/>
    </source>
</evidence>
<dbReference type="Gene3D" id="3.90.1320.10">
    <property type="entry name" value="Outer-capsid protein sigma 3, large lobe"/>
    <property type="match status" value="1"/>
</dbReference>
<name>A0AA88CV47_FICCA</name>
<reference evidence="3" key="1">
    <citation type="submission" date="2023-07" db="EMBL/GenBank/DDBJ databases">
        <title>draft genome sequence of fig (Ficus carica).</title>
        <authorList>
            <person name="Takahashi T."/>
            <person name="Nishimura K."/>
        </authorList>
    </citation>
    <scope>NUCLEOTIDE SEQUENCE</scope>
</reference>
<feature type="domain" description="Neprosin PEP catalytic" evidence="2">
    <location>
        <begin position="139"/>
        <end position="216"/>
    </location>
</feature>
<dbReference type="EMBL" id="BTGU01000005">
    <property type="protein sequence ID" value="GMN35948.1"/>
    <property type="molecule type" value="Genomic_DNA"/>
</dbReference>
<dbReference type="Pfam" id="PF14365">
    <property type="entry name" value="Neprosin_AP"/>
    <property type="match status" value="1"/>
</dbReference>
<evidence type="ECO:0000256" key="1">
    <source>
        <dbReference type="SAM" id="SignalP"/>
    </source>
</evidence>